<evidence type="ECO:0000256" key="1">
    <source>
        <dbReference type="SAM" id="Phobius"/>
    </source>
</evidence>
<dbReference type="KEGG" id="copr:Cop2CBH44_00810"/>
<gene>
    <name evidence="2" type="ORF">Cop2CBH44_00810</name>
</gene>
<accession>A0A7G1HU87</accession>
<keyword evidence="1" id="KW-0812">Transmembrane</keyword>
<dbReference type="Proteomes" id="UP000594042">
    <property type="component" value="Chromosome"/>
</dbReference>
<evidence type="ECO:0000313" key="3">
    <source>
        <dbReference type="Proteomes" id="UP000594042"/>
    </source>
</evidence>
<evidence type="ECO:0000313" key="2">
    <source>
        <dbReference type="EMBL" id="BCI61728.1"/>
    </source>
</evidence>
<keyword evidence="3" id="KW-1185">Reference proteome</keyword>
<keyword evidence="1" id="KW-0472">Membrane</keyword>
<feature type="transmembrane region" description="Helical" evidence="1">
    <location>
        <begin position="12"/>
        <end position="32"/>
    </location>
</feature>
<protein>
    <submittedName>
        <fullName evidence="2">Uncharacterized protein</fullName>
    </submittedName>
</protein>
<proteinExistence type="predicted"/>
<dbReference type="EMBL" id="AP023322">
    <property type="protein sequence ID" value="BCI61728.1"/>
    <property type="molecule type" value="Genomic_DNA"/>
</dbReference>
<sequence length="93" mass="10777">MGQRSAKFSRKRGFLFWCAFYVRYTWFSWGWYLSASGGCFWFEVAVRRRDTPPTPLERGVLDAAFCLIMSYLIGDEGVCYGEGRGWDVFAAVF</sequence>
<dbReference type="RefSeq" id="WP_021929291.1">
    <property type="nucleotide sequence ID" value="NZ_AP023322.1"/>
</dbReference>
<reference evidence="3" key="1">
    <citation type="submission" date="2020-07" db="EMBL/GenBank/DDBJ databases">
        <title>Complete genome sequencing of Coprobacter sp. strain 2CBH44.</title>
        <authorList>
            <person name="Sakamoto M."/>
            <person name="Murakami T."/>
            <person name="Mori H."/>
        </authorList>
    </citation>
    <scope>NUCLEOTIDE SEQUENCE [LARGE SCALE GENOMIC DNA]</scope>
    <source>
        <strain evidence="3">2CBH44</strain>
    </source>
</reference>
<keyword evidence="1" id="KW-1133">Transmembrane helix</keyword>
<dbReference type="AlphaFoldDB" id="A0A7G1HU87"/>
<name>A0A7G1HU87_9BACT</name>
<organism evidence="2 3">
    <name type="scientific">Coprobacter secundus subsp. similis</name>
    <dbReference type="NCBI Taxonomy" id="2751153"/>
    <lineage>
        <taxon>Bacteria</taxon>
        <taxon>Pseudomonadati</taxon>
        <taxon>Bacteroidota</taxon>
        <taxon>Bacteroidia</taxon>
        <taxon>Bacteroidales</taxon>
        <taxon>Barnesiellaceae</taxon>
        <taxon>Coprobacter</taxon>
    </lineage>
</organism>